<dbReference type="PANTHER" id="PTHR37937:SF1">
    <property type="entry name" value="CONJUGATIVE TRANSFER: DNA TRANSPORT"/>
    <property type="match status" value="1"/>
</dbReference>
<accession>A0ABW3WH03</accession>
<keyword evidence="2" id="KW-1003">Cell membrane</keyword>
<comment type="subcellular location">
    <subcellularLocation>
        <location evidence="1">Cell membrane</location>
        <topology evidence="1">Multi-pass membrane protein</topology>
    </subcellularLocation>
</comment>
<dbReference type="InterPro" id="IPR019476">
    <property type="entry name" value="T4SS_TraD_DNA-bd"/>
</dbReference>
<feature type="region of interest" description="Disordered" evidence="6">
    <location>
        <begin position="481"/>
        <end position="501"/>
    </location>
</feature>
<evidence type="ECO:0000256" key="7">
    <source>
        <dbReference type="SAM" id="Phobius"/>
    </source>
</evidence>
<keyword evidence="10" id="KW-1185">Reference proteome</keyword>
<comment type="caution">
    <text evidence="9">The sequence shown here is derived from an EMBL/GenBank/DDBJ whole genome shotgun (WGS) entry which is preliminary data.</text>
</comment>
<dbReference type="PANTHER" id="PTHR37937">
    <property type="entry name" value="CONJUGATIVE TRANSFER: DNA TRANSPORT"/>
    <property type="match status" value="1"/>
</dbReference>
<keyword evidence="3 7" id="KW-0812">Transmembrane</keyword>
<evidence type="ECO:0000256" key="2">
    <source>
        <dbReference type="ARBA" id="ARBA00022475"/>
    </source>
</evidence>
<dbReference type="InterPro" id="IPR051539">
    <property type="entry name" value="T4SS-coupling_protein"/>
</dbReference>
<evidence type="ECO:0000256" key="1">
    <source>
        <dbReference type="ARBA" id="ARBA00004651"/>
    </source>
</evidence>
<evidence type="ECO:0000256" key="4">
    <source>
        <dbReference type="ARBA" id="ARBA00022989"/>
    </source>
</evidence>
<feature type="transmembrane region" description="Helical" evidence="7">
    <location>
        <begin position="12"/>
        <end position="30"/>
    </location>
</feature>
<evidence type="ECO:0000259" key="8">
    <source>
        <dbReference type="Pfam" id="PF10412"/>
    </source>
</evidence>
<evidence type="ECO:0000256" key="5">
    <source>
        <dbReference type="ARBA" id="ARBA00023136"/>
    </source>
</evidence>
<dbReference type="Gene3D" id="3.40.50.300">
    <property type="entry name" value="P-loop containing nucleotide triphosphate hydrolases"/>
    <property type="match status" value="2"/>
</dbReference>
<dbReference type="GO" id="GO:0003677">
    <property type="term" value="F:DNA binding"/>
    <property type="evidence" value="ECO:0007669"/>
    <property type="project" value="UniProtKB-KW"/>
</dbReference>
<evidence type="ECO:0000313" key="10">
    <source>
        <dbReference type="Proteomes" id="UP001597158"/>
    </source>
</evidence>
<dbReference type="SUPFAM" id="SSF52540">
    <property type="entry name" value="P-loop containing nucleoside triphosphate hydrolases"/>
    <property type="match status" value="1"/>
</dbReference>
<dbReference type="Pfam" id="PF10412">
    <property type="entry name" value="TrwB_AAD_bind"/>
    <property type="match status" value="1"/>
</dbReference>
<dbReference type="EMBL" id="JBHTMC010000032">
    <property type="protein sequence ID" value="MFD1265337.1"/>
    <property type="molecule type" value="Genomic_DNA"/>
</dbReference>
<keyword evidence="5 7" id="KW-0472">Membrane</keyword>
<sequence length="607" mass="65713">MNLVGKETQLAFRVIAVAIASVFVCLYLYLGWPTIADCHAGSVAACGVLVVQRNPRVLSPLADPTSTFVMDWVDGGQYRGTVGENLGPLLDQAFPLVAEMVGVSFAILLAGIVASYLAPRLLFAGGADGKKHLRGAQIVTANRLRRRTKKDQPGGLTVAGIPIPSALEPLSFRFAGSPGSGKSQAISRMVLEFRQRGDAAVIADSGGELMQSLMLKKDLILNPFDARSAKWSPFAEIRGAHDTVRIVKSIIPDAEGQDQQWRIYAQQVLQVTIDRLRASGRAKNGWLTYMCCAAPTDEWANLVQNSPAARWFEPANDRPLGSITGVITTFITPFSYLDPEAGEESFSIARFVESARETGAVLWLPYRADSRAAVATLFSSAIDIATTAVMTLGSDRGRRLFLVLDELAALGKVNALADALAQGRKFGLCAIAGIQTIAQVRALYGKEGATTVLACLQNKIVFSTADSESADLLSRELGESEVAREETSTSGKIGDASSHTKRQARVVEKAVLPSEIQALPPLAGFLKLAGQYPVARIKIDVISFKKRVAAWLPCEDFVTEIRRPESIETKPDQEIEEDGIDERELLAELNGELDEEMSDLDGEERHR</sequence>
<protein>
    <submittedName>
        <fullName evidence="9">Type IV secretion system DNA-binding domain-containing protein</fullName>
    </submittedName>
</protein>
<organism evidence="9 10">
    <name type="scientific">Thauera mechernichensis</name>
    <dbReference type="NCBI Taxonomy" id="82788"/>
    <lineage>
        <taxon>Bacteria</taxon>
        <taxon>Pseudomonadati</taxon>
        <taxon>Pseudomonadota</taxon>
        <taxon>Betaproteobacteria</taxon>
        <taxon>Rhodocyclales</taxon>
        <taxon>Zoogloeaceae</taxon>
        <taxon>Thauera</taxon>
    </lineage>
</organism>
<dbReference type="RefSeq" id="WP_277834214.1">
    <property type="nucleotide sequence ID" value="NZ_JARQZE010000012.1"/>
</dbReference>
<feature type="domain" description="Type IV secretion system coupling protein TraD DNA-binding" evidence="8">
    <location>
        <begin position="156"/>
        <end position="539"/>
    </location>
</feature>
<evidence type="ECO:0000256" key="3">
    <source>
        <dbReference type="ARBA" id="ARBA00022692"/>
    </source>
</evidence>
<reference evidence="10" key="1">
    <citation type="journal article" date="2019" name="Int. J. Syst. Evol. Microbiol.">
        <title>The Global Catalogue of Microorganisms (GCM) 10K type strain sequencing project: providing services to taxonomists for standard genome sequencing and annotation.</title>
        <authorList>
            <consortium name="The Broad Institute Genomics Platform"/>
            <consortium name="The Broad Institute Genome Sequencing Center for Infectious Disease"/>
            <person name="Wu L."/>
            <person name="Ma J."/>
        </authorList>
    </citation>
    <scope>NUCLEOTIDE SEQUENCE [LARGE SCALE GENOMIC DNA]</scope>
    <source>
        <strain evidence="10">CCUG 48884</strain>
    </source>
</reference>
<dbReference type="Proteomes" id="UP001597158">
    <property type="component" value="Unassembled WGS sequence"/>
</dbReference>
<keyword evidence="4 7" id="KW-1133">Transmembrane helix</keyword>
<evidence type="ECO:0000313" key="9">
    <source>
        <dbReference type="EMBL" id="MFD1265337.1"/>
    </source>
</evidence>
<proteinExistence type="predicted"/>
<feature type="transmembrane region" description="Helical" evidence="7">
    <location>
        <begin position="96"/>
        <end position="118"/>
    </location>
</feature>
<keyword evidence="9" id="KW-0238">DNA-binding</keyword>
<name>A0ABW3WH03_9RHOO</name>
<dbReference type="CDD" id="cd01127">
    <property type="entry name" value="TrwB_TraG_TraD_VirD4"/>
    <property type="match status" value="1"/>
</dbReference>
<evidence type="ECO:0000256" key="6">
    <source>
        <dbReference type="SAM" id="MobiDB-lite"/>
    </source>
</evidence>
<gene>
    <name evidence="9" type="ORF">ACFQ4M_17335</name>
</gene>
<dbReference type="InterPro" id="IPR027417">
    <property type="entry name" value="P-loop_NTPase"/>
</dbReference>